<gene>
    <name evidence="2" type="ORF">HU737_022635</name>
    <name evidence="1" type="ORF">HU737_02455</name>
</gene>
<comment type="caution">
    <text evidence="1">The sequence shown here is derived from an EMBL/GenBank/DDBJ whole genome shotgun (WGS) entry which is preliminary data.</text>
</comment>
<reference evidence="1" key="2">
    <citation type="submission" date="2020-07" db="EMBL/GenBank/DDBJ databases">
        <authorList>
            <person name="Lood C."/>
            <person name="Girard L."/>
        </authorList>
    </citation>
    <scope>NUCLEOTIDE SEQUENCE</scope>
    <source>
        <strain evidence="1">SWRI10</strain>
    </source>
</reference>
<name>A0A923FV66_9PSED</name>
<dbReference type="AlphaFoldDB" id="A0A923FV66"/>
<dbReference type="EMBL" id="JABWRE020000001">
    <property type="protein sequence ID" value="MBV4538759.1"/>
    <property type="molecule type" value="Genomic_DNA"/>
</dbReference>
<evidence type="ECO:0000313" key="2">
    <source>
        <dbReference type="EMBL" id="MBV4538759.1"/>
    </source>
</evidence>
<reference evidence="2" key="3">
    <citation type="submission" date="2021-06" db="EMBL/GenBank/DDBJ databases">
        <title>Updating the genus Pseudomonas: Description of 43 new species and partition of the Pseudomonas putida group.</title>
        <authorList>
            <person name="Girard L."/>
            <person name="Lood C."/>
            <person name="Vandamme P."/>
            <person name="Rokni-Zadeh H."/>
            <person name="Van Noort V."/>
            <person name="Hofte M."/>
            <person name="Lavigne R."/>
            <person name="De Mot R."/>
        </authorList>
    </citation>
    <scope>NUCLEOTIDE SEQUENCE</scope>
    <source>
        <strain evidence="2">SWRI10</strain>
    </source>
</reference>
<accession>A0A923FV66</accession>
<protein>
    <submittedName>
        <fullName evidence="1">Uncharacterized protein</fullName>
    </submittedName>
</protein>
<organism evidence="1">
    <name type="scientific">Pseudomonas urmiensis</name>
    <dbReference type="NCBI Taxonomy" id="2745493"/>
    <lineage>
        <taxon>Bacteria</taxon>
        <taxon>Pseudomonadati</taxon>
        <taxon>Pseudomonadota</taxon>
        <taxon>Gammaproteobacteria</taxon>
        <taxon>Pseudomonadales</taxon>
        <taxon>Pseudomonadaceae</taxon>
        <taxon>Pseudomonas</taxon>
    </lineage>
</organism>
<proteinExistence type="predicted"/>
<reference evidence="1" key="1">
    <citation type="journal article" date="2020" name="Microorganisms">
        <title>Reliable Identification of Environmental Pseudomonas Isolates Using the rpoD Gene.</title>
        <authorList>
            <consortium name="The Broad Institute Genome Sequencing Platform"/>
            <person name="Girard L."/>
            <person name="Lood C."/>
            <person name="Rokni-Zadeh H."/>
            <person name="van Noort V."/>
            <person name="Lavigne R."/>
            <person name="De Mot R."/>
        </authorList>
    </citation>
    <scope>NUCLEOTIDE SEQUENCE</scope>
    <source>
        <strain evidence="1">SWRI10</strain>
    </source>
</reference>
<dbReference type="Proteomes" id="UP000599879">
    <property type="component" value="Unassembled WGS sequence"/>
</dbReference>
<evidence type="ECO:0000313" key="1">
    <source>
        <dbReference type="EMBL" id="MBC3439526.1"/>
    </source>
</evidence>
<sequence length="214" mass="24849">MRVLGRIAEALIVRECNRNPTANRRWAMYARRGKIPHRGLDNYKAVGTGLHTTERLYPTKYRPSDTQRDIIWVHVEDLVSELIEKRQVGASAGVPAGLQIKVSQDGFRYIYRSDIRRGRYEIPLVYFDLANDYYKLTNAIYQEERDNVRIGVDILRGRDVSPEIHEWLQSYYDVVYNLVTGRLTLDALIRDELLLDAFKKDVQEHNLGGDLIVV</sequence>
<dbReference type="EMBL" id="JABWRE010000001">
    <property type="protein sequence ID" value="MBC3439526.1"/>
    <property type="molecule type" value="Genomic_DNA"/>
</dbReference>